<feature type="domain" description="TLDc" evidence="1">
    <location>
        <begin position="62"/>
        <end position="264"/>
    </location>
</feature>
<dbReference type="EMBL" id="RCHS01000145">
    <property type="protein sequence ID" value="RMX60480.1"/>
    <property type="molecule type" value="Genomic_DNA"/>
</dbReference>
<proteinExistence type="predicted"/>
<evidence type="ECO:0000313" key="2">
    <source>
        <dbReference type="EMBL" id="RMX60480.1"/>
    </source>
</evidence>
<dbReference type="InterPro" id="IPR006571">
    <property type="entry name" value="TLDc_dom"/>
</dbReference>
<keyword evidence="3" id="KW-1185">Reference proteome</keyword>
<organism evidence="2 3">
    <name type="scientific">Pocillopora damicornis</name>
    <name type="common">Cauliflower coral</name>
    <name type="synonym">Millepora damicornis</name>
    <dbReference type="NCBI Taxonomy" id="46731"/>
    <lineage>
        <taxon>Eukaryota</taxon>
        <taxon>Metazoa</taxon>
        <taxon>Cnidaria</taxon>
        <taxon>Anthozoa</taxon>
        <taxon>Hexacorallia</taxon>
        <taxon>Scleractinia</taxon>
        <taxon>Astrocoeniina</taxon>
        <taxon>Pocilloporidae</taxon>
        <taxon>Pocillopora</taxon>
    </lineage>
</organism>
<gene>
    <name evidence="2" type="ORF">pdam_00019952</name>
</gene>
<comment type="caution">
    <text evidence="2">The sequence shown here is derived from an EMBL/GenBank/DDBJ whole genome shotgun (WGS) entry which is preliminary data.</text>
</comment>
<reference evidence="2 3" key="1">
    <citation type="journal article" date="2018" name="Sci. Rep.">
        <title>Comparative analysis of the Pocillopora damicornis genome highlights role of immune system in coral evolution.</title>
        <authorList>
            <person name="Cunning R."/>
            <person name="Bay R.A."/>
            <person name="Gillette P."/>
            <person name="Baker A.C."/>
            <person name="Traylor-Knowles N."/>
        </authorList>
    </citation>
    <scope>NUCLEOTIDE SEQUENCE [LARGE SCALE GENOMIC DNA]</scope>
    <source>
        <strain evidence="2">RSMAS</strain>
        <tissue evidence="2">Whole animal</tissue>
    </source>
</reference>
<name>A0A3M6V3P7_POCDA</name>
<dbReference type="OrthoDB" id="25620at2759"/>
<evidence type="ECO:0000313" key="3">
    <source>
        <dbReference type="Proteomes" id="UP000275408"/>
    </source>
</evidence>
<protein>
    <recommendedName>
        <fullName evidence="1">TLDc domain-containing protein</fullName>
    </recommendedName>
</protein>
<dbReference type="AlphaFoldDB" id="A0A3M6V3P7"/>
<feature type="non-terminal residue" evidence="2">
    <location>
        <position position="277"/>
    </location>
</feature>
<evidence type="ECO:0000259" key="1">
    <source>
        <dbReference type="Pfam" id="PF07534"/>
    </source>
</evidence>
<accession>A0A3M6V3P7</accession>
<sequence>MDQDSCEWQCYLDNNCVSINLQFEGTERNCETLLLNNRLSNPLTIIFFTEFSIESTILSGNKYYRSHLYGFLVPAVGNVSHWSLCFRTSPRNIADATFHKKCDGKNDTITIIRVNDYDMPNQRSRVLFLTCSTGFTQRLTVTNIFKLMCTFFAVSGQPKDPEEYGKTFNAFIFSLSNSQQTRAFKSMIRNSENATSNHIYLGPTFGNNDIRIDRYPNQPTDYTSSVTNFGNDYFLPSNITIQDPQTILAGVKNFRPDELEVFYLNKGSCRQAKASPP</sequence>
<dbReference type="Proteomes" id="UP000275408">
    <property type="component" value="Unassembled WGS sequence"/>
</dbReference>
<dbReference type="Pfam" id="PF07534">
    <property type="entry name" value="TLD"/>
    <property type="match status" value="1"/>
</dbReference>